<reference evidence="3 4" key="1">
    <citation type="submission" date="2023-01" db="EMBL/GenBank/DDBJ databases">
        <title>Analysis of 21 Apiospora genomes using comparative genomics revels a genus with tremendous synthesis potential of carbohydrate active enzymes and secondary metabolites.</title>
        <authorList>
            <person name="Sorensen T."/>
        </authorList>
    </citation>
    <scope>NUCLEOTIDE SEQUENCE [LARGE SCALE GENOMIC DNA]</scope>
    <source>
        <strain evidence="3 4">CBS 33761</strain>
    </source>
</reference>
<evidence type="ECO:0000313" key="4">
    <source>
        <dbReference type="Proteomes" id="UP001444661"/>
    </source>
</evidence>
<evidence type="ECO:0000313" key="3">
    <source>
        <dbReference type="EMBL" id="KAK8030094.1"/>
    </source>
</evidence>
<feature type="transmembrane region" description="Helical" evidence="2">
    <location>
        <begin position="65"/>
        <end position="85"/>
    </location>
</feature>
<organism evidence="3 4">
    <name type="scientific">Apiospora rasikravindrae</name>
    <dbReference type="NCBI Taxonomy" id="990691"/>
    <lineage>
        <taxon>Eukaryota</taxon>
        <taxon>Fungi</taxon>
        <taxon>Dikarya</taxon>
        <taxon>Ascomycota</taxon>
        <taxon>Pezizomycotina</taxon>
        <taxon>Sordariomycetes</taxon>
        <taxon>Xylariomycetidae</taxon>
        <taxon>Amphisphaeriales</taxon>
        <taxon>Apiosporaceae</taxon>
        <taxon>Apiospora</taxon>
    </lineage>
</organism>
<evidence type="ECO:0000256" key="2">
    <source>
        <dbReference type="SAM" id="Phobius"/>
    </source>
</evidence>
<keyword evidence="2" id="KW-0472">Membrane</keyword>
<keyword evidence="2" id="KW-0812">Transmembrane</keyword>
<gene>
    <name evidence="3" type="ORF">PG993_011385</name>
</gene>
<protein>
    <recommendedName>
        <fullName evidence="5">Transmembrane protein</fullName>
    </recommendedName>
</protein>
<name>A0ABR1SE40_9PEZI</name>
<proteinExistence type="predicted"/>
<keyword evidence="4" id="KW-1185">Reference proteome</keyword>
<feature type="transmembrane region" description="Helical" evidence="2">
    <location>
        <begin position="138"/>
        <end position="155"/>
    </location>
</feature>
<keyword evidence="2" id="KW-1133">Transmembrane helix</keyword>
<feature type="transmembrane region" description="Helical" evidence="2">
    <location>
        <begin position="22"/>
        <end position="44"/>
    </location>
</feature>
<comment type="caution">
    <text evidence="3">The sequence shown here is derived from an EMBL/GenBank/DDBJ whole genome shotgun (WGS) entry which is preliminary data.</text>
</comment>
<feature type="transmembrane region" description="Helical" evidence="2">
    <location>
        <begin position="97"/>
        <end position="117"/>
    </location>
</feature>
<dbReference type="Proteomes" id="UP001444661">
    <property type="component" value="Unassembled WGS sequence"/>
</dbReference>
<dbReference type="EMBL" id="JAQQWK010000010">
    <property type="protein sequence ID" value="KAK8030094.1"/>
    <property type="molecule type" value="Genomic_DNA"/>
</dbReference>
<dbReference type="PANTHER" id="PTHR35179:SF1">
    <property type="entry name" value="INTEGRAL MEMBRANE PROTEIN"/>
    <property type="match status" value="1"/>
</dbReference>
<accession>A0ABR1SE40</accession>
<feature type="region of interest" description="Disordered" evidence="1">
    <location>
        <begin position="229"/>
        <end position="263"/>
    </location>
</feature>
<evidence type="ECO:0000256" key="1">
    <source>
        <dbReference type="SAM" id="MobiDB-lite"/>
    </source>
</evidence>
<sequence>MAMFNQTSRGFLVPEWFREQEVIPSTMNTASVFLGLSLGSAVFAAAKAMQQTSRMWKRHRTITTYAIMIWLHWIASIALGIINWFYMWGTIEPRLKWGVAALMTAINVSVFIVWIPARLQISEGFVNFNRIWDPIEKCLFLLIDLSLNICFIRLVKNRLIANGLTKYDKLLSGNLALVAINISLDVIFIGLMWLPNTSVYLNFQSFAYLCKLYIEMTMADLIRKVVRSTDGGSSGRGTSGQDPNGYAKGTGSAHRTKTKSFMGGVRSGLRGTYGADCRSHFELESRCDDHIGVGGSGSGPHIRGESSTNARDFAGLQGIQKTTVTEVVHTKIEDIEGSRRTSQGSSQRELGPCVSVESDSS</sequence>
<evidence type="ECO:0008006" key="5">
    <source>
        <dbReference type="Google" id="ProtNLM"/>
    </source>
</evidence>
<feature type="region of interest" description="Disordered" evidence="1">
    <location>
        <begin position="335"/>
        <end position="361"/>
    </location>
</feature>
<dbReference type="PANTHER" id="PTHR35179">
    <property type="entry name" value="PROTEIN CBG02620"/>
    <property type="match status" value="1"/>
</dbReference>
<feature type="region of interest" description="Disordered" evidence="1">
    <location>
        <begin position="289"/>
        <end position="308"/>
    </location>
</feature>
<feature type="transmembrane region" description="Helical" evidence="2">
    <location>
        <begin position="175"/>
        <end position="194"/>
    </location>
</feature>